<reference evidence="1" key="1">
    <citation type="journal article" date="2013" name="Genome Biol.">
        <title>Reference genomes and transcriptomes of Nicotiana sylvestris and Nicotiana tomentosiformis.</title>
        <authorList>
            <person name="Sierro N."/>
            <person name="Battey J.N."/>
            <person name="Ouadi S."/>
            <person name="Bovet L."/>
            <person name="Goepfert S."/>
            <person name="Bakaher N."/>
            <person name="Peitsch M.C."/>
            <person name="Ivanov N.V."/>
        </authorList>
    </citation>
    <scope>NUCLEOTIDE SEQUENCE [LARGE SCALE GENOMIC DNA]</scope>
</reference>
<dbReference type="Proteomes" id="UP000189701">
    <property type="component" value="Unplaced"/>
</dbReference>
<sequence length="184" mass="21214">MAVTEAETAAFSRLYEDLGAKGGEKKLFQLAKARERKAQDLDQVRCIKDEDERDQDIVLGELGRSESHRDFGYCRRIKVGEVVGAMRKMSRGRATRPNEIPVEFWRCVGRSGLEWLIGLFNVIFKTKRMSDKWRWSIVVSLYKNKGDIQSCNNYRSIKLLSHTIKVWERVVEARVGKTVSISDN</sequence>
<reference evidence="2" key="2">
    <citation type="submission" date="2025-08" db="UniProtKB">
        <authorList>
            <consortium name="RefSeq"/>
        </authorList>
    </citation>
    <scope>IDENTIFICATION</scope>
    <source>
        <tissue evidence="2">Leaf</tissue>
    </source>
</reference>
<dbReference type="RefSeq" id="XP_009757359.1">
    <property type="nucleotide sequence ID" value="XM_009759057.1"/>
</dbReference>
<keyword evidence="1" id="KW-1185">Reference proteome</keyword>
<organism evidence="1 2">
    <name type="scientific">Nicotiana sylvestris</name>
    <name type="common">Wood tobacco</name>
    <name type="synonym">South American tobacco</name>
    <dbReference type="NCBI Taxonomy" id="4096"/>
    <lineage>
        <taxon>Eukaryota</taxon>
        <taxon>Viridiplantae</taxon>
        <taxon>Streptophyta</taxon>
        <taxon>Embryophyta</taxon>
        <taxon>Tracheophyta</taxon>
        <taxon>Spermatophyta</taxon>
        <taxon>Magnoliopsida</taxon>
        <taxon>eudicotyledons</taxon>
        <taxon>Gunneridae</taxon>
        <taxon>Pentapetalae</taxon>
        <taxon>asterids</taxon>
        <taxon>lamiids</taxon>
        <taxon>Solanales</taxon>
        <taxon>Solanaceae</taxon>
        <taxon>Nicotianoideae</taxon>
        <taxon>Nicotianeae</taxon>
        <taxon>Nicotiana</taxon>
    </lineage>
</organism>
<dbReference type="STRING" id="4096.A0A1U7V547"/>
<evidence type="ECO:0000313" key="2">
    <source>
        <dbReference type="RefSeq" id="XP_009757359.1"/>
    </source>
</evidence>
<dbReference type="AlphaFoldDB" id="A0A1U7V547"/>
<proteinExistence type="predicted"/>
<name>A0A1U7V547_NICSY</name>
<accession>A0A1U7V547</accession>
<gene>
    <name evidence="2" type="primary">LOC104210216</name>
</gene>
<dbReference type="PANTHER" id="PTHR47510">
    <property type="entry name" value="REVERSE TRANSCRIPTASE DOMAIN-CONTAINING PROTEIN"/>
    <property type="match status" value="1"/>
</dbReference>
<dbReference type="PANTHER" id="PTHR47510:SF3">
    <property type="entry name" value="ENDO_EXONUCLEASE_PHOSPHATASE DOMAIN-CONTAINING PROTEIN"/>
    <property type="match status" value="1"/>
</dbReference>
<evidence type="ECO:0000313" key="1">
    <source>
        <dbReference type="Proteomes" id="UP000189701"/>
    </source>
</evidence>
<protein>
    <submittedName>
        <fullName evidence="2">Uncharacterized protein LOC104210216</fullName>
    </submittedName>
</protein>